<dbReference type="Gene3D" id="3.40.630.30">
    <property type="match status" value="1"/>
</dbReference>
<dbReference type="NCBIfam" id="TIGR03585">
    <property type="entry name" value="PseH"/>
    <property type="match status" value="1"/>
</dbReference>
<organism evidence="2 3">
    <name type="scientific">Helicobacter turcicus</name>
    <dbReference type="NCBI Taxonomy" id="2867412"/>
    <lineage>
        <taxon>Bacteria</taxon>
        <taxon>Pseudomonadati</taxon>
        <taxon>Campylobacterota</taxon>
        <taxon>Epsilonproteobacteria</taxon>
        <taxon>Campylobacterales</taxon>
        <taxon>Helicobacteraceae</taxon>
        <taxon>Helicobacter</taxon>
    </lineage>
</organism>
<comment type="caution">
    <text evidence="2">The sequence shown here is derived from an EMBL/GenBank/DDBJ whole genome shotgun (WGS) entry which is preliminary data.</text>
</comment>
<keyword evidence="2" id="KW-0012">Acyltransferase</keyword>
<evidence type="ECO:0000259" key="1">
    <source>
        <dbReference type="PROSITE" id="PS51186"/>
    </source>
</evidence>
<proteinExistence type="predicted"/>
<keyword evidence="2" id="KW-0808">Transferase</keyword>
<dbReference type="SUPFAM" id="SSF55729">
    <property type="entry name" value="Acyl-CoA N-acyltransferases (Nat)"/>
    <property type="match status" value="1"/>
</dbReference>
<keyword evidence="3" id="KW-1185">Reference proteome</keyword>
<dbReference type="GO" id="GO:0016746">
    <property type="term" value="F:acyltransferase activity"/>
    <property type="evidence" value="ECO:0007669"/>
    <property type="project" value="UniProtKB-KW"/>
</dbReference>
<feature type="domain" description="N-acetyltransferase" evidence="1">
    <location>
        <begin position="6"/>
        <end position="154"/>
    </location>
</feature>
<gene>
    <name evidence="2" type="primary">pseH</name>
    <name evidence="2" type="ORF">K4G57_07900</name>
</gene>
<accession>A0ABS7JPP1</accession>
<dbReference type="PROSITE" id="PS51186">
    <property type="entry name" value="GNAT"/>
    <property type="match status" value="1"/>
</dbReference>
<evidence type="ECO:0000313" key="3">
    <source>
        <dbReference type="Proteomes" id="UP000700059"/>
    </source>
</evidence>
<reference evidence="2 3" key="1">
    <citation type="submission" date="2021-08" db="EMBL/GenBank/DDBJ databases">
        <title>Helicobacter spp. isolated from feces of Anatolian Ground Squirrel (Spermophilus xanthoprymnus) in Turkey.</title>
        <authorList>
            <person name="Aydin F."/>
            <person name="Abay S."/>
            <person name="Kayman T."/>
            <person name="Karakaya E."/>
            <person name="Saticioglu I.B."/>
        </authorList>
    </citation>
    <scope>NUCLEOTIDE SEQUENCE [LARGE SCALE GENOMIC DNA]</scope>
    <source>
        <strain evidence="2 3">Faydin-H70</strain>
    </source>
</reference>
<dbReference type="InterPro" id="IPR016181">
    <property type="entry name" value="Acyl_CoA_acyltransferase"/>
</dbReference>
<dbReference type="Proteomes" id="UP000700059">
    <property type="component" value="Unassembled WGS sequence"/>
</dbReference>
<dbReference type="Pfam" id="PF13302">
    <property type="entry name" value="Acetyltransf_3"/>
    <property type="match status" value="1"/>
</dbReference>
<name>A0ABS7JPP1_9HELI</name>
<dbReference type="PANTHER" id="PTHR43415:SF3">
    <property type="entry name" value="GNAT-FAMILY ACETYLTRANSFERASE"/>
    <property type="match status" value="1"/>
</dbReference>
<sequence>MQLKLKNFAQLNVKEGALVLEWRNHASVAAFMKQKNITKTEHLNFMESLKHDTSKEYFLVFANAIPIGVIDFIEIVRGFSCEFGIYQSPFLKGYGEILMQKVLDYAFNVLKVKELRACAFNANTKAIDLYLRFGFEITKRDARMCYFNRGDEAK</sequence>
<dbReference type="EC" id="2.3.1.202" evidence="2"/>
<dbReference type="InterPro" id="IPR020036">
    <property type="entry name" value="PseH"/>
</dbReference>
<evidence type="ECO:0000313" key="2">
    <source>
        <dbReference type="EMBL" id="MBX7491381.1"/>
    </source>
</evidence>
<dbReference type="PANTHER" id="PTHR43415">
    <property type="entry name" value="SPERMIDINE N(1)-ACETYLTRANSFERASE"/>
    <property type="match status" value="1"/>
</dbReference>
<protein>
    <submittedName>
        <fullName evidence="2">UDP-4-amino-4, 6-dideoxy-N-acetyl-beta-L-altrosamine N-acetyltransferase</fullName>
        <ecNumber evidence="2">2.3.1.202</ecNumber>
    </submittedName>
</protein>
<dbReference type="EMBL" id="JAIGYQ010000012">
    <property type="protein sequence ID" value="MBX7491381.1"/>
    <property type="molecule type" value="Genomic_DNA"/>
</dbReference>
<dbReference type="InterPro" id="IPR000182">
    <property type="entry name" value="GNAT_dom"/>
</dbReference>